<protein>
    <submittedName>
        <fullName evidence="2">Uncharacterized protein</fullName>
    </submittedName>
</protein>
<dbReference type="AlphaFoldDB" id="A0A3E0G774"/>
<keyword evidence="1" id="KW-0472">Membrane</keyword>
<accession>A0A3E0G774</accession>
<keyword evidence="3" id="KW-1185">Reference proteome</keyword>
<keyword evidence="1" id="KW-1133">Transmembrane helix</keyword>
<dbReference type="Proteomes" id="UP000256269">
    <property type="component" value="Unassembled WGS sequence"/>
</dbReference>
<sequence>MLRRGIDVRANPFHDRGPSLPHGGGFGGLIDSFAQGVAHALGWRAGSAIAQALGPTALIVLALAALAVFLWRRKTRR</sequence>
<dbReference type="EMBL" id="QUNO01000038">
    <property type="protein sequence ID" value="REH18077.1"/>
    <property type="molecule type" value="Genomic_DNA"/>
</dbReference>
<evidence type="ECO:0000313" key="3">
    <source>
        <dbReference type="Proteomes" id="UP000256269"/>
    </source>
</evidence>
<reference evidence="2 3" key="1">
    <citation type="submission" date="2018-08" db="EMBL/GenBank/DDBJ databases">
        <title>Genomic Encyclopedia of Archaeal and Bacterial Type Strains, Phase II (KMG-II): from individual species to whole genera.</title>
        <authorList>
            <person name="Goeker M."/>
        </authorList>
    </citation>
    <scope>NUCLEOTIDE SEQUENCE [LARGE SCALE GENOMIC DNA]</scope>
    <source>
        <strain evidence="2 3">DSM 45791</strain>
    </source>
</reference>
<evidence type="ECO:0000256" key="1">
    <source>
        <dbReference type="SAM" id="Phobius"/>
    </source>
</evidence>
<comment type="caution">
    <text evidence="2">The sequence shown here is derived from an EMBL/GenBank/DDBJ whole genome shotgun (WGS) entry which is preliminary data.</text>
</comment>
<organism evidence="2 3">
    <name type="scientific">Kutzneria buriramensis</name>
    <dbReference type="NCBI Taxonomy" id="1045776"/>
    <lineage>
        <taxon>Bacteria</taxon>
        <taxon>Bacillati</taxon>
        <taxon>Actinomycetota</taxon>
        <taxon>Actinomycetes</taxon>
        <taxon>Pseudonocardiales</taxon>
        <taxon>Pseudonocardiaceae</taxon>
        <taxon>Kutzneria</taxon>
    </lineage>
</organism>
<gene>
    <name evidence="2" type="ORF">BCF44_13864</name>
</gene>
<keyword evidence="1" id="KW-0812">Transmembrane</keyword>
<evidence type="ECO:0000313" key="2">
    <source>
        <dbReference type="EMBL" id="REH18077.1"/>
    </source>
</evidence>
<feature type="transmembrane region" description="Helical" evidence="1">
    <location>
        <begin position="48"/>
        <end position="71"/>
    </location>
</feature>
<name>A0A3E0G774_9PSEU</name>
<proteinExistence type="predicted"/>